<keyword evidence="1" id="KW-0472">Membrane</keyword>
<comment type="caution">
    <text evidence="2">The sequence shown here is derived from an EMBL/GenBank/DDBJ whole genome shotgun (WGS) entry which is preliminary data.</text>
</comment>
<keyword evidence="1" id="KW-0812">Transmembrane</keyword>
<evidence type="ECO:0000313" key="2">
    <source>
        <dbReference type="EMBL" id="KAF1846955.1"/>
    </source>
</evidence>
<dbReference type="GeneID" id="63855728"/>
<gene>
    <name evidence="2" type="ORF">K460DRAFT_50835</name>
</gene>
<dbReference type="Proteomes" id="UP000800039">
    <property type="component" value="Unassembled WGS sequence"/>
</dbReference>
<name>A0A9P4GKX7_9PLEO</name>
<accession>A0A9P4GKX7</accession>
<proteinExistence type="predicted"/>
<evidence type="ECO:0000313" key="3">
    <source>
        <dbReference type="Proteomes" id="UP000800039"/>
    </source>
</evidence>
<dbReference type="RefSeq" id="XP_040789518.1">
    <property type="nucleotide sequence ID" value="XM_040938472.1"/>
</dbReference>
<dbReference type="AlphaFoldDB" id="A0A9P4GKX7"/>
<keyword evidence="3" id="KW-1185">Reference proteome</keyword>
<reference evidence="2" key="1">
    <citation type="submission" date="2020-01" db="EMBL/GenBank/DDBJ databases">
        <authorList>
            <consortium name="DOE Joint Genome Institute"/>
            <person name="Haridas S."/>
            <person name="Albert R."/>
            <person name="Binder M."/>
            <person name="Bloem J."/>
            <person name="Labutti K."/>
            <person name="Salamov A."/>
            <person name="Andreopoulos B."/>
            <person name="Baker S.E."/>
            <person name="Barry K."/>
            <person name="Bills G."/>
            <person name="Bluhm B.H."/>
            <person name="Cannon C."/>
            <person name="Castanera R."/>
            <person name="Culley D.E."/>
            <person name="Daum C."/>
            <person name="Ezra D."/>
            <person name="Gonzalez J.B."/>
            <person name="Henrissat B."/>
            <person name="Kuo A."/>
            <person name="Liang C."/>
            <person name="Lipzen A."/>
            <person name="Lutzoni F."/>
            <person name="Magnuson J."/>
            <person name="Mondo S."/>
            <person name="Nolan M."/>
            <person name="Ohm R."/>
            <person name="Pangilinan J."/>
            <person name="Park H.-J."/>
            <person name="Ramirez L."/>
            <person name="Alfaro M."/>
            <person name="Sun H."/>
            <person name="Tritt A."/>
            <person name="Yoshinaga Y."/>
            <person name="Zwiers L.-H."/>
            <person name="Turgeon B.G."/>
            <person name="Goodwin S.B."/>
            <person name="Spatafora J.W."/>
            <person name="Crous P.W."/>
            <person name="Grigoriev I.V."/>
        </authorList>
    </citation>
    <scope>NUCLEOTIDE SEQUENCE</scope>
    <source>
        <strain evidence="2">CBS 394.84</strain>
    </source>
</reference>
<sequence>MATFEEGLVLGPLSLDSPTLSEQDKVCQYLWDWPDCTSCRKAGHCPISACPWSRKAGVQQYLQFYKDVACGSRPADTFEVRQALRDHNELLTIIRLIKSRPSSARRTLMQEHFAAYDERPSLAEQNRAFDVAIRLLTMVECSTGGHQRLDISPLSPSIVWKGDDSAIGFAESAVRLGAPLTYDEIVVLLPDLTAQNLESHGMVLVQTNNIREHLLYNPRARIVHVYHYAGFLKECLWPKQHENPVDAAIFPRQLAFETLYSLQSVLFPWHDQLSRAIVEREGFDRTCLEVDNVHYSVQFEHWGARMRVLARVLETGRPTNALWAWLKRRSRMKLVMLLIAAFAAIVTVATFILEAWKRREKEA</sequence>
<dbReference type="OrthoDB" id="5428890at2759"/>
<protein>
    <submittedName>
        <fullName evidence="2">Uncharacterized protein</fullName>
    </submittedName>
</protein>
<keyword evidence="1" id="KW-1133">Transmembrane helix</keyword>
<evidence type="ECO:0000256" key="1">
    <source>
        <dbReference type="SAM" id="Phobius"/>
    </source>
</evidence>
<feature type="transmembrane region" description="Helical" evidence="1">
    <location>
        <begin position="334"/>
        <end position="353"/>
    </location>
</feature>
<organism evidence="2 3">
    <name type="scientific">Cucurbitaria berberidis CBS 394.84</name>
    <dbReference type="NCBI Taxonomy" id="1168544"/>
    <lineage>
        <taxon>Eukaryota</taxon>
        <taxon>Fungi</taxon>
        <taxon>Dikarya</taxon>
        <taxon>Ascomycota</taxon>
        <taxon>Pezizomycotina</taxon>
        <taxon>Dothideomycetes</taxon>
        <taxon>Pleosporomycetidae</taxon>
        <taxon>Pleosporales</taxon>
        <taxon>Pleosporineae</taxon>
        <taxon>Cucurbitariaceae</taxon>
        <taxon>Cucurbitaria</taxon>
    </lineage>
</organism>
<dbReference type="EMBL" id="ML976615">
    <property type="protein sequence ID" value="KAF1846955.1"/>
    <property type="molecule type" value="Genomic_DNA"/>
</dbReference>